<evidence type="ECO:0000256" key="3">
    <source>
        <dbReference type="ARBA" id="ARBA00022475"/>
    </source>
</evidence>
<dbReference type="InterPro" id="IPR051907">
    <property type="entry name" value="DoxX-like_oxidoreductase"/>
</dbReference>
<protein>
    <submittedName>
        <fullName evidence="8">GntR family transcriptional regulator</fullName>
    </submittedName>
</protein>
<evidence type="ECO:0000256" key="7">
    <source>
        <dbReference type="SAM" id="Phobius"/>
    </source>
</evidence>
<dbReference type="InterPro" id="IPR032808">
    <property type="entry name" value="DoxX"/>
</dbReference>
<name>W0DIW8_9GAMM</name>
<keyword evidence="3" id="KW-1003">Cell membrane</keyword>
<dbReference type="Proteomes" id="UP000005289">
    <property type="component" value="Chromosome"/>
</dbReference>
<feature type="transmembrane region" description="Helical" evidence="7">
    <location>
        <begin position="110"/>
        <end position="128"/>
    </location>
</feature>
<keyword evidence="4 7" id="KW-0812">Transmembrane</keyword>
<dbReference type="HOGENOM" id="CLU_058421_6_3_6"/>
<dbReference type="PANTHER" id="PTHR33452">
    <property type="entry name" value="OXIDOREDUCTASE CATD-RELATED"/>
    <property type="match status" value="1"/>
</dbReference>
<accession>W0DIW8</accession>
<dbReference type="AlphaFoldDB" id="W0DIW8"/>
<comment type="similarity">
    <text evidence="2">Belongs to the DoxX family.</text>
</comment>
<organism evidence="8 9">
    <name type="scientific">Thioalkalivibrio paradoxus ARh 1</name>
    <dbReference type="NCBI Taxonomy" id="713585"/>
    <lineage>
        <taxon>Bacteria</taxon>
        <taxon>Pseudomonadati</taxon>
        <taxon>Pseudomonadota</taxon>
        <taxon>Gammaproteobacteria</taxon>
        <taxon>Chromatiales</taxon>
        <taxon>Ectothiorhodospiraceae</taxon>
        <taxon>Thioalkalivibrio</taxon>
    </lineage>
</organism>
<evidence type="ECO:0000256" key="2">
    <source>
        <dbReference type="ARBA" id="ARBA00006679"/>
    </source>
</evidence>
<dbReference type="EMBL" id="CP007029">
    <property type="protein sequence ID" value="AHE98391.1"/>
    <property type="molecule type" value="Genomic_DNA"/>
</dbReference>
<dbReference type="STRING" id="713585.THITH_09080"/>
<dbReference type="GO" id="GO:0005886">
    <property type="term" value="C:plasma membrane"/>
    <property type="evidence" value="ECO:0007669"/>
    <property type="project" value="UniProtKB-SubCell"/>
</dbReference>
<proteinExistence type="inferred from homology"/>
<reference evidence="8 9" key="1">
    <citation type="submission" date="2013-12" db="EMBL/GenBank/DDBJ databases">
        <authorList>
            <consortium name="DOE Joint Genome Institute"/>
            <person name="Muyzer G."/>
            <person name="Huntemann M."/>
            <person name="Han J."/>
            <person name="Chen A."/>
            <person name="Kyrpides N."/>
            <person name="Mavromatis K."/>
            <person name="Markowitz V."/>
            <person name="Palaniappan K."/>
            <person name="Ivanova N."/>
            <person name="Schaumberg A."/>
            <person name="Pati A."/>
            <person name="Liolios K."/>
            <person name="Nordberg H.P."/>
            <person name="Cantor M.N."/>
            <person name="Hua S.X."/>
            <person name="Woyke T."/>
        </authorList>
    </citation>
    <scope>NUCLEOTIDE SEQUENCE [LARGE SCALE GENOMIC DNA]</scope>
    <source>
        <strain evidence="8 9">ARh 1</strain>
    </source>
</reference>
<keyword evidence="5 7" id="KW-1133">Transmembrane helix</keyword>
<dbReference type="Pfam" id="PF07681">
    <property type="entry name" value="DoxX"/>
    <property type="match status" value="1"/>
</dbReference>
<keyword evidence="6 7" id="KW-0472">Membrane</keyword>
<feature type="transmembrane region" description="Helical" evidence="7">
    <location>
        <begin position="12"/>
        <end position="30"/>
    </location>
</feature>
<dbReference type="OrthoDB" id="280866at2"/>
<keyword evidence="9" id="KW-1185">Reference proteome</keyword>
<dbReference type="PANTHER" id="PTHR33452:SF1">
    <property type="entry name" value="INNER MEMBRANE PROTEIN YPHA-RELATED"/>
    <property type="match status" value="1"/>
</dbReference>
<evidence type="ECO:0000256" key="4">
    <source>
        <dbReference type="ARBA" id="ARBA00022692"/>
    </source>
</evidence>
<feature type="transmembrane region" description="Helical" evidence="7">
    <location>
        <begin position="50"/>
        <end position="67"/>
    </location>
</feature>
<dbReference type="KEGG" id="tti:THITH_09080"/>
<comment type="subcellular location">
    <subcellularLocation>
        <location evidence="1">Cell membrane</location>
        <topology evidence="1">Multi-pass membrane protein</topology>
    </subcellularLocation>
</comment>
<evidence type="ECO:0000313" key="8">
    <source>
        <dbReference type="EMBL" id="AHE98391.1"/>
    </source>
</evidence>
<feature type="transmembrane region" description="Helical" evidence="7">
    <location>
        <begin position="74"/>
        <end position="90"/>
    </location>
</feature>
<evidence type="ECO:0000256" key="1">
    <source>
        <dbReference type="ARBA" id="ARBA00004651"/>
    </source>
</evidence>
<evidence type="ECO:0000256" key="6">
    <source>
        <dbReference type="ARBA" id="ARBA00023136"/>
    </source>
</evidence>
<gene>
    <name evidence="8" type="ORF">THITH_09080</name>
</gene>
<sequence length="131" mass="14015">MNSPILDDAGKLILRLGFGVLFLMHGIHKVMHGIDGIEMMVVEAGLPAELAYGVFVGEVLAPILIIIGWHARIGAVLTGITMAFAFHLAHSHELFDLTAQGGWQLELQGMFLLASIAIALSGPGRFSINGR</sequence>
<evidence type="ECO:0000313" key="9">
    <source>
        <dbReference type="Proteomes" id="UP000005289"/>
    </source>
</evidence>
<dbReference type="RefSeq" id="WP_006747436.1">
    <property type="nucleotide sequence ID" value="NZ_CP007029.1"/>
</dbReference>
<evidence type="ECO:0000256" key="5">
    <source>
        <dbReference type="ARBA" id="ARBA00022989"/>
    </source>
</evidence>